<keyword evidence="2" id="KW-1185">Reference proteome</keyword>
<sequence>MGEPEAVAALKALRPTRSAGLPRPRWAPFEPAALVAGYGAPACWHAAGRLGPLLDGEPAVTAALLACCPADAEPAGLDQRVKSVPGTCEKVRRLGVKHACTPAAAALRVTDVLRYTLRVTAAQALVPAAAEFISRAGAQGIAFLAARHYYLPGSRYKGLHLVGEEPHRRAVFEVQFHTEQEWELMHGPSHALYEVYRDPRTPRATARSALAELRRLAADLPHPPGLDRLEDPWGPLRACGGCRAAPS</sequence>
<dbReference type="AlphaFoldDB" id="A0A2V4NIL3"/>
<evidence type="ECO:0000313" key="1">
    <source>
        <dbReference type="EMBL" id="PYC67415.1"/>
    </source>
</evidence>
<name>A0A2V4NIL3_9ACTN</name>
<proteinExistence type="predicted"/>
<protein>
    <recommendedName>
        <fullName evidence="3">RelA/SpoT domain-containing protein</fullName>
    </recommendedName>
</protein>
<evidence type="ECO:0000313" key="2">
    <source>
        <dbReference type="Proteomes" id="UP000248039"/>
    </source>
</evidence>
<dbReference type="EMBL" id="PYBW01000151">
    <property type="protein sequence ID" value="PYC67415.1"/>
    <property type="molecule type" value="Genomic_DNA"/>
</dbReference>
<evidence type="ECO:0008006" key="3">
    <source>
        <dbReference type="Google" id="ProtNLM"/>
    </source>
</evidence>
<gene>
    <name evidence="1" type="ORF">C7C46_30205</name>
</gene>
<reference evidence="1 2" key="1">
    <citation type="submission" date="2018-03" db="EMBL/GenBank/DDBJ databases">
        <title>Bioinformatic expansion and discovery of thiopeptide antibiotics.</title>
        <authorList>
            <person name="Schwalen C.J."/>
            <person name="Hudson G.A."/>
            <person name="Mitchell D.A."/>
        </authorList>
    </citation>
    <scope>NUCLEOTIDE SEQUENCE [LARGE SCALE GENOMIC DNA]</scope>
    <source>
        <strain evidence="1 2">ATCC 21389</strain>
    </source>
</reference>
<dbReference type="Proteomes" id="UP000248039">
    <property type="component" value="Unassembled WGS sequence"/>
</dbReference>
<accession>A0A2V4NIL3</accession>
<organism evidence="1 2">
    <name type="scientific">Streptomyces tateyamensis</name>
    <dbReference type="NCBI Taxonomy" id="565073"/>
    <lineage>
        <taxon>Bacteria</taxon>
        <taxon>Bacillati</taxon>
        <taxon>Actinomycetota</taxon>
        <taxon>Actinomycetes</taxon>
        <taxon>Kitasatosporales</taxon>
        <taxon>Streptomycetaceae</taxon>
        <taxon>Streptomyces</taxon>
    </lineage>
</organism>
<comment type="caution">
    <text evidence="1">The sequence shown here is derived from an EMBL/GenBank/DDBJ whole genome shotgun (WGS) entry which is preliminary data.</text>
</comment>